<dbReference type="PANTHER" id="PTHR39176:SF1">
    <property type="entry name" value="PERIPLASMIC PROTEIN"/>
    <property type="match status" value="1"/>
</dbReference>
<feature type="signal peptide" evidence="1">
    <location>
        <begin position="1"/>
        <end position="26"/>
    </location>
</feature>
<protein>
    <submittedName>
        <fullName evidence="3">DUF1311 domain-containing protein</fullName>
    </submittedName>
</protein>
<evidence type="ECO:0000313" key="4">
    <source>
        <dbReference type="Proteomes" id="UP000813215"/>
    </source>
</evidence>
<dbReference type="Proteomes" id="UP000813215">
    <property type="component" value="Unassembled WGS sequence"/>
</dbReference>
<dbReference type="EMBL" id="JAHHHW010000055">
    <property type="protein sequence ID" value="MBW4431216.1"/>
    <property type="molecule type" value="Genomic_DNA"/>
</dbReference>
<evidence type="ECO:0000313" key="3">
    <source>
        <dbReference type="EMBL" id="MBW4431216.1"/>
    </source>
</evidence>
<comment type="caution">
    <text evidence="3">The sequence shown here is derived from an EMBL/GenBank/DDBJ whole genome shotgun (WGS) entry which is preliminary data.</text>
</comment>
<sequence length="139" mass="16093">MYKRLFIALILSTIAFLSILVIPSFAKPTTAITQKPVINCSKAITTPELKYCSQQYYAAADKKLNQTYQKVLVNIKREPKQLLIKGQQAWIVFRDNTCDFEVYESRGGTGYEIFRNQCLERLTKQRTQDLENYLQITAK</sequence>
<feature type="domain" description="Lysozyme inhibitor LprI-like N-terminal" evidence="2">
    <location>
        <begin position="41"/>
        <end position="130"/>
    </location>
</feature>
<keyword evidence="1" id="KW-0732">Signal</keyword>
<feature type="chain" id="PRO_5039469234" evidence="1">
    <location>
        <begin position="27"/>
        <end position="139"/>
    </location>
</feature>
<evidence type="ECO:0000259" key="2">
    <source>
        <dbReference type="Pfam" id="PF07007"/>
    </source>
</evidence>
<dbReference type="AlphaFoldDB" id="A0A9E3LRP8"/>
<gene>
    <name evidence="3" type="ORF">KME28_05635</name>
</gene>
<dbReference type="Pfam" id="PF07007">
    <property type="entry name" value="LprI"/>
    <property type="match status" value="1"/>
</dbReference>
<reference evidence="3" key="1">
    <citation type="submission" date="2021-05" db="EMBL/GenBank/DDBJ databases">
        <authorList>
            <person name="Pietrasiak N."/>
            <person name="Ward R."/>
            <person name="Stajich J.E."/>
            <person name="Kurbessoian T."/>
        </authorList>
    </citation>
    <scope>NUCLEOTIDE SEQUENCE</scope>
    <source>
        <strain evidence="3">HA4357-MV3</strain>
    </source>
</reference>
<name>A0A9E3LRP8_9NOST</name>
<organism evidence="3 4">
    <name type="scientific">Pelatocladus maniniholoensis HA4357-MV3</name>
    <dbReference type="NCBI Taxonomy" id="1117104"/>
    <lineage>
        <taxon>Bacteria</taxon>
        <taxon>Bacillati</taxon>
        <taxon>Cyanobacteriota</taxon>
        <taxon>Cyanophyceae</taxon>
        <taxon>Nostocales</taxon>
        <taxon>Nostocaceae</taxon>
        <taxon>Pelatocladus</taxon>
    </lineage>
</organism>
<evidence type="ECO:0000256" key="1">
    <source>
        <dbReference type="SAM" id="SignalP"/>
    </source>
</evidence>
<accession>A0A9E3LRP8</accession>
<dbReference type="PANTHER" id="PTHR39176">
    <property type="entry name" value="PERIPLASMIC PROTEIN-RELATED"/>
    <property type="match status" value="1"/>
</dbReference>
<reference evidence="3" key="2">
    <citation type="journal article" date="2022" name="Microbiol. Resour. Announc.">
        <title>Metagenome Sequencing to Explore Phylogenomics of Terrestrial Cyanobacteria.</title>
        <authorList>
            <person name="Ward R.D."/>
            <person name="Stajich J.E."/>
            <person name="Johansen J.R."/>
            <person name="Huntemann M."/>
            <person name="Clum A."/>
            <person name="Foster B."/>
            <person name="Foster B."/>
            <person name="Roux S."/>
            <person name="Palaniappan K."/>
            <person name="Varghese N."/>
            <person name="Mukherjee S."/>
            <person name="Reddy T.B.K."/>
            <person name="Daum C."/>
            <person name="Copeland A."/>
            <person name="Chen I.A."/>
            <person name="Ivanova N.N."/>
            <person name="Kyrpides N.C."/>
            <person name="Shapiro N."/>
            <person name="Eloe-Fadrosh E.A."/>
            <person name="Pietrasiak N."/>
        </authorList>
    </citation>
    <scope>NUCLEOTIDE SEQUENCE</scope>
    <source>
        <strain evidence="3">HA4357-MV3</strain>
    </source>
</reference>
<dbReference type="Gene3D" id="1.20.1270.180">
    <property type="match status" value="1"/>
</dbReference>
<proteinExistence type="predicted"/>
<dbReference type="InterPro" id="IPR009739">
    <property type="entry name" value="LprI-like_N"/>
</dbReference>